<dbReference type="EMBL" id="JPMD01000007">
    <property type="protein sequence ID" value="KEZ87859.1"/>
    <property type="molecule type" value="Genomic_DNA"/>
</dbReference>
<protein>
    <submittedName>
        <fullName evidence="2">Ethanolamine utilization protein EutP</fullName>
    </submittedName>
</protein>
<dbReference type="InterPro" id="IPR027417">
    <property type="entry name" value="P-loop_NTPase"/>
</dbReference>
<dbReference type="RefSeq" id="WP_035130567.1">
    <property type="nucleotide sequence ID" value="NZ_JPMD01000007.1"/>
</dbReference>
<dbReference type="Proteomes" id="UP000028542">
    <property type="component" value="Unassembled WGS sequence"/>
</dbReference>
<accession>A0A084JFX5</accession>
<reference evidence="2 3" key="1">
    <citation type="submission" date="2014-07" db="EMBL/GenBank/DDBJ databases">
        <title>Draft genome of Clostridium sulfidigenes 113A isolated from sediments associated with methane hydrate from Krishna Godavari basin.</title>
        <authorList>
            <person name="Honkalas V.S."/>
            <person name="Dabir A.P."/>
            <person name="Arora P."/>
            <person name="Dhakephalkar P.K."/>
        </authorList>
    </citation>
    <scope>NUCLEOTIDE SEQUENCE [LARGE SCALE GENOMIC DNA]</scope>
    <source>
        <strain evidence="2 3">113A</strain>
    </source>
</reference>
<dbReference type="STRING" id="318464.IO99_04060"/>
<dbReference type="PANTHER" id="PTHR40453:SF1">
    <property type="entry name" value="PROTEIN YOEF"/>
    <property type="match status" value="1"/>
</dbReference>
<organism evidence="2 3">
    <name type="scientific">Clostridium sulfidigenes</name>
    <dbReference type="NCBI Taxonomy" id="318464"/>
    <lineage>
        <taxon>Bacteria</taxon>
        <taxon>Bacillati</taxon>
        <taxon>Bacillota</taxon>
        <taxon>Clostridia</taxon>
        <taxon>Eubacteriales</taxon>
        <taxon>Clostridiaceae</taxon>
        <taxon>Clostridium</taxon>
    </lineage>
</organism>
<dbReference type="SUPFAM" id="SSF52540">
    <property type="entry name" value="P-loop containing nucleoside triphosphate hydrolases"/>
    <property type="match status" value="1"/>
</dbReference>
<name>A0A084JFX5_9CLOT</name>
<comment type="caution">
    <text evidence="2">The sequence shown here is derived from an EMBL/GenBank/DDBJ whole genome shotgun (WGS) entry which is preliminary data.</text>
</comment>
<dbReference type="InterPro" id="IPR012381">
    <property type="entry name" value="EutP_PduV"/>
</dbReference>
<sequence length="143" mass="15985">MKKVIFIGKTGSGKTTLCQKIHDLDLEYKKTQSVEIYDESIDTPGEYLENRSYYKALIVTSADADVIALVYDCTSEESYIAPGFCSMFAKECIGIVTKIDIAQNKDRIKYAKEILNEAGVSRIFEVNTLDGTGIEELIKYLSS</sequence>
<dbReference type="PANTHER" id="PTHR40453">
    <property type="entry name" value="PROTEIN YOEF"/>
    <property type="match status" value="1"/>
</dbReference>
<evidence type="ECO:0000313" key="3">
    <source>
        <dbReference type="Proteomes" id="UP000028542"/>
    </source>
</evidence>
<dbReference type="CDD" id="cd00882">
    <property type="entry name" value="Ras_like_GTPase"/>
    <property type="match status" value="1"/>
</dbReference>
<evidence type="ECO:0000313" key="2">
    <source>
        <dbReference type="EMBL" id="KEZ87859.1"/>
    </source>
</evidence>
<dbReference type="Pfam" id="PF10662">
    <property type="entry name" value="PduV-EutP"/>
    <property type="match status" value="1"/>
</dbReference>
<keyword evidence="3" id="KW-1185">Reference proteome</keyword>
<dbReference type="PIRSF" id="PIRSF036409">
    <property type="entry name" value="EutP_PduV"/>
    <property type="match status" value="1"/>
</dbReference>
<proteinExistence type="inferred from homology"/>
<keyword evidence="1" id="KW-0547">Nucleotide-binding</keyword>
<gene>
    <name evidence="2" type="ORF">IO99_04060</name>
</gene>
<dbReference type="AlphaFoldDB" id="A0A084JFX5"/>
<dbReference type="Gene3D" id="3.40.50.300">
    <property type="entry name" value="P-loop containing nucleotide triphosphate hydrolases"/>
    <property type="match status" value="1"/>
</dbReference>
<dbReference type="NCBIfam" id="TIGR02528">
    <property type="entry name" value="EutP"/>
    <property type="match status" value="1"/>
</dbReference>
<dbReference type="GO" id="GO:0005524">
    <property type="term" value="F:ATP binding"/>
    <property type="evidence" value="ECO:0007669"/>
    <property type="project" value="UniProtKB-UniRule"/>
</dbReference>
<comment type="similarity">
    <text evidence="1">Belongs to the EutP/PduV family.</text>
</comment>
<dbReference type="GO" id="GO:0006576">
    <property type="term" value="P:biogenic amine metabolic process"/>
    <property type="evidence" value="ECO:0007669"/>
    <property type="project" value="InterPro"/>
</dbReference>
<dbReference type="eggNOG" id="COG4917">
    <property type="taxonomic scope" value="Bacteria"/>
</dbReference>
<evidence type="ECO:0000256" key="1">
    <source>
        <dbReference type="PIRNR" id="PIRNR036409"/>
    </source>
</evidence>